<proteinExistence type="predicted"/>
<evidence type="ECO:0000313" key="4">
    <source>
        <dbReference type="Proteomes" id="UP001526225"/>
    </source>
</evidence>
<protein>
    <submittedName>
        <fullName evidence="3">Helix-turn-helix transcriptional regulator</fullName>
    </submittedName>
</protein>
<reference evidence="3 4" key="1">
    <citation type="submission" date="2022-10" db="EMBL/GenBank/DDBJ databases">
        <title>Weissella fermenti sp. nov., isolated from fermented cabbage.</title>
        <authorList>
            <person name="Lee J.K."/>
            <person name="Baek J.H."/>
            <person name="Choi D.G."/>
            <person name="Kim J.M."/>
            <person name="Jeon C.O."/>
        </authorList>
    </citation>
    <scope>NUCLEOTIDE SEQUENCE [LARGE SCALE GENOMIC DNA]</scope>
    <source>
        <strain evidence="3 4">KACC 18534</strain>
    </source>
</reference>
<evidence type="ECO:0000259" key="2">
    <source>
        <dbReference type="PROSITE" id="PS50943"/>
    </source>
</evidence>
<dbReference type="Pfam" id="PF01381">
    <property type="entry name" value="HTH_3"/>
    <property type="match status" value="1"/>
</dbReference>
<dbReference type="InterPro" id="IPR010982">
    <property type="entry name" value="Lambda_DNA-bd_dom_sf"/>
</dbReference>
<dbReference type="CDD" id="cd00093">
    <property type="entry name" value="HTH_XRE"/>
    <property type="match status" value="1"/>
</dbReference>
<evidence type="ECO:0000313" key="3">
    <source>
        <dbReference type="EMBL" id="MCW0953759.1"/>
    </source>
</evidence>
<dbReference type="Gene3D" id="1.10.260.40">
    <property type="entry name" value="lambda repressor-like DNA-binding domains"/>
    <property type="match status" value="1"/>
</dbReference>
<sequence>MNRIKELRQGTGKQQKEVANELHIPVSTYAGYERGEREPKLDVWKKLAGYFDVDVPYLQDISDERNLEKRKNWIKLEKNKNTKEYRQEKWETQQEDLKRDLLSNFDDLLTVLSFTDENIVDINKEFGTDFDRKWELIRIVDYVLHYELRLNKEYPDATDYEERQEELWDILDGLYAKNLKKLVSEKGISDIVKD</sequence>
<dbReference type="PANTHER" id="PTHR46558:SF11">
    <property type="entry name" value="HTH-TYPE TRANSCRIPTIONAL REGULATOR XRE"/>
    <property type="match status" value="1"/>
</dbReference>
<dbReference type="InterPro" id="IPR001387">
    <property type="entry name" value="Cro/C1-type_HTH"/>
</dbReference>
<feature type="domain" description="HTH cro/C1-type" evidence="2">
    <location>
        <begin position="4"/>
        <end position="58"/>
    </location>
</feature>
<gene>
    <name evidence="3" type="ORF">OIT44_06810</name>
</gene>
<comment type="caution">
    <text evidence="3">The sequence shown here is derived from an EMBL/GenBank/DDBJ whole genome shotgun (WGS) entry which is preliminary data.</text>
</comment>
<dbReference type="SMART" id="SM00530">
    <property type="entry name" value="HTH_XRE"/>
    <property type="match status" value="1"/>
</dbReference>
<dbReference type="PROSITE" id="PS50943">
    <property type="entry name" value="HTH_CROC1"/>
    <property type="match status" value="1"/>
</dbReference>
<dbReference type="PANTHER" id="PTHR46558">
    <property type="entry name" value="TRACRIPTIONAL REGULATORY PROTEIN-RELATED-RELATED"/>
    <property type="match status" value="1"/>
</dbReference>
<evidence type="ECO:0000256" key="1">
    <source>
        <dbReference type="ARBA" id="ARBA00023125"/>
    </source>
</evidence>
<organism evidence="3 4">
    <name type="scientific">Weissella ceti</name>
    <dbReference type="NCBI Taxonomy" id="759620"/>
    <lineage>
        <taxon>Bacteria</taxon>
        <taxon>Bacillati</taxon>
        <taxon>Bacillota</taxon>
        <taxon>Bacilli</taxon>
        <taxon>Lactobacillales</taxon>
        <taxon>Lactobacillaceae</taxon>
        <taxon>Weissella</taxon>
    </lineage>
</organism>
<name>A0ABT3E5R9_9LACO</name>
<keyword evidence="1" id="KW-0238">DNA-binding</keyword>
<dbReference type="Proteomes" id="UP001526225">
    <property type="component" value="Unassembled WGS sequence"/>
</dbReference>
<dbReference type="RefSeq" id="WP_213408077.1">
    <property type="nucleotide sequence ID" value="NZ_CP074441.1"/>
</dbReference>
<keyword evidence="4" id="KW-1185">Reference proteome</keyword>
<dbReference type="SUPFAM" id="SSF47413">
    <property type="entry name" value="lambda repressor-like DNA-binding domains"/>
    <property type="match status" value="1"/>
</dbReference>
<accession>A0ABT3E5R9</accession>
<dbReference type="EMBL" id="JAOZFE010000009">
    <property type="protein sequence ID" value="MCW0953759.1"/>
    <property type="molecule type" value="Genomic_DNA"/>
</dbReference>